<protein>
    <recommendedName>
        <fullName evidence="4">Serine/threonine-protein phosphatase</fullName>
        <ecNumber evidence="4">3.1.3.16</ecNumber>
    </recommendedName>
</protein>
<organism evidence="6 7">
    <name type="scientific">Thecamonas trahens ATCC 50062</name>
    <dbReference type="NCBI Taxonomy" id="461836"/>
    <lineage>
        <taxon>Eukaryota</taxon>
        <taxon>Apusozoa</taxon>
        <taxon>Apusomonadida</taxon>
        <taxon>Apusomonadidae</taxon>
        <taxon>Thecamonas</taxon>
    </lineage>
</organism>
<dbReference type="SMART" id="SM00156">
    <property type="entry name" value="PP2Ac"/>
    <property type="match status" value="1"/>
</dbReference>
<dbReference type="RefSeq" id="XP_013755435.1">
    <property type="nucleotide sequence ID" value="XM_013899981.1"/>
</dbReference>
<dbReference type="InterPro" id="IPR004843">
    <property type="entry name" value="Calcineurin-like_PHP"/>
</dbReference>
<keyword evidence="3" id="KW-0464">Manganese</keyword>
<evidence type="ECO:0000313" key="7">
    <source>
        <dbReference type="Proteomes" id="UP000054408"/>
    </source>
</evidence>
<dbReference type="PANTHER" id="PTHR45619">
    <property type="entry name" value="SERINE/THREONINE-PROTEIN PHOSPHATASE PP2A-RELATED"/>
    <property type="match status" value="1"/>
</dbReference>
<dbReference type="STRING" id="461836.A0A0L0DJW7"/>
<keyword evidence="7" id="KW-1185">Reference proteome</keyword>
<accession>A0A0L0DJW7</accession>
<dbReference type="SUPFAM" id="SSF56300">
    <property type="entry name" value="Metallo-dependent phosphatases"/>
    <property type="match status" value="1"/>
</dbReference>
<name>A0A0L0DJW7_THETB</name>
<dbReference type="OrthoDB" id="1930084at2759"/>
<dbReference type="GeneID" id="25567074"/>
<dbReference type="PRINTS" id="PR00114">
    <property type="entry name" value="STPHPHTASE"/>
</dbReference>
<gene>
    <name evidence="6" type="ORF">AMSG_08365</name>
</gene>
<dbReference type="InterPro" id="IPR047129">
    <property type="entry name" value="PPA2-like"/>
</dbReference>
<feature type="domain" description="Serine/threonine specific protein phosphatases" evidence="5">
    <location>
        <begin position="108"/>
        <end position="113"/>
    </location>
</feature>
<comment type="similarity">
    <text evidence="4">Belongs to the PPP phosphatase family.</text>
</comment>
<proteinExistence type="inferred from homology"/>
<dbReference type="CDD" id="cd07415">
    <property type="entry name" value="MPP_PP2A_PP4_PP6"/>
    <property type="match status" value="1"/>
</dbReference>
<evidence type="ECO:0000259" key="5">
    <source>
        <dbReference type="PROSITE" id="PS00125"/>
    </source>
</evidence>
<evidence type="ECO:0000256" key="3">
    <source>
        <dbReference type="ARBA" id="ARBA00023211"/>
    </source>
</evidence>
<keyword evidence="2 4" id="KW-0378">Hydrolase</keyword>
<dbReference type="InterPro" id="IPR029052">
    <property type="entry name" value="Metallo-depent_PP-like"/>
</dbReference>
<dbReference type="InterPro" id="IPR006186">
    <property type="entry name" value="Ser/Thr-sp_prot-phosphatase"/>
</dbReference>
<dbReference type="PROSITE" id="PS00125">
    <property type="entry name" value="SER_THR_PHOSPHATASE"/>
    <property type="match status" value="1"/>
</dbReference>
<reference evidence="6 7" key="1">
    <citation type="submission" date="2010-05" db="EMBL/GenBank/DDBJ databases">
        <title>The Genome Sequence of Thecamonas trahens ATCC 50062.</title>
        <authorList>
            <consortium name="The Broad Institute Genome Sequencing Platform"/>
            <person name="Russ C."/>
            <person name="Cuomo C."/>
            <person name="Shea T."/>
            <person name="Young S.K."/>
            <person name="Zeng Q."/>
            <person name="Koehrsen M."/>
            <person name="Haas B."/>
            <person name="Borodovsky M."/>
            <person name="Guigo R."/>
            <person name="Alvarado L."/>
            <person name="Berlin A."/>
            <person name="Bochicchio J."/>
            <person name="Borenstein D."/>
            <person name="Chapman S."/>
            <person name="Chen Z."/>
            <person name="Freedman E."/>
            <person name="Gellesch M."/>
            <person name="Goldberg J."/>
            <person name="Griggs A."/>
            <person name="Gujja S."/>
            <person name="Heilman E."/>
            <person name="Heiman D."/>
            <person name="Hepburn T."/>
            <person name="Howarth C."/>
            <person name="Jen D."/>
            <person name="Larson L."/>
            <person name="Mehta T."/>
            <person name="Park D."/>
            <person name="Pearson M."/>
            <person name="Roberts A."/>
            <person name="Saif S."/>
            <person name="Shenoy N."/>
            <person name="Sisk P."/>
            <person name="Stolte C."/>
            <person name="Sykes S."/>
            <person name="Thomson T."/>
            <person name="Walk T."/>
            <person name="White J."/>
            <person name="Yandava C."/>
            <person name="Burger G."/>
            <person name="Gray M.W."/>
            <person name="Holland P.W.H."/>
            <person name="King N."/>
            <person name="Lang F.B.F."/>
            <person name="Roger A.J."/>
            <person name="Ruiz-Trillo I."/>
            <person name="Lander E."/>
            <person name="Nusbaum C."/>
        </authorList>
    </citation>
    <scope>NUCLEOTIDE SEQUENCE [LARGE SCALE GENOMIC DNA]</scope>
    <source>
        <strain evidence="6 7">ATCC 50062</strain>
    </source>
</reference>
<dbReference type="eggNOG" id="KOG0372">
    <property type="taxonomic scope" value="Eukaryota"/>
</dbReference>
<dbReference type="Proteomes" id="UP000054408">
    <property type="component" value="Unassembled WGS sequence"/>
</dbReference>
<evidence type="ECO:0000313" key="6">
    <source>
        <dbReference type="EMBL" id="KNC52391.1"/>
    </source>
</evidence>
<evidence type="ECO:0000256" key="2">
    <source>
        <dbReference type="ARBA" id="ARBA00022801"/>
    </source>
</evidence>
<dbReference type="OMA" id="KIGGYPP"/>
<dbReference type="EMBL" id="GL349472">
    <property type="protein sequence ID" value="KNC52391.1"/>
    <property type="molecule type" value="Genomic_DNA"/>
</dbReference>
<comment type="catalytic activity">
    <reaction evidence="4">
        <text>O-phospho-L-threonyl-[protein] + H2O = L-threonyl-[protein] + phosphate</text>
        <dbReference type="Rhea" id="RHEA:47004"/>
        <dbReference type="Rhea" id="RHEA-COMP:11060"/>
        <dbReference type="Rhea" id="RHEA-COMP:11605"/>
        <dbReference type="ChEBI" id="CHEBI:15377"/>
        <dbReference type="ChEBI" id="CHEBI:30013"/>
        <dbReference type="ChEBI" id="CHEBI:43474"/>
        <dbReference type="ChEBI" id="CHEBI:61977"/>
        <dbReference type="EC" id="3.1.3.16"/>
    </reaction>
</comment>
<dbReference type="AlphaFoldDB" id="A0A0L0DJW7"/>
<dbReference type="GO" id="GO:0004722">
    <property type="term" value="F:protein serine/threonine phosphatase activity"/>
    <property type="evidence" value="ECO:0007669"/>
    <property type="project" value="UniProtKB-EC"/>
</dbReference>
<keyword evidence="1" id="KW-0479">Metal-binding</keyword>
<sequence length="306" mass="34652">MDDVDKCLEKLKRCELLSQATIKDICTRVIDVLLDESNVCEVDAPVTVVGDVHGQFYDLLEIFQIGGECPDTRYLFLGDYVDRGHFNLETITLLTCLKLRWPDRITLLRGNHESRQITQVYGFYKEVVQKYGSADVWSYFCEVFDYLPLSAIIAGKIFCVHGGLSPAVLSVDQIKLIDRFREPPSEGVFADLLWSDPSDRDGFNLSQRNAGHLFGKDTVERFLHVNGLSTVLRAHQLCMEGYQIHFDGLLATVWSAPNYCYRCGNVASICEIDASLNREFNVFSAAPEDRREVPSGQAKQVPDYFL</sequence>
<dbReference type="GO" id="GO:0046872">
    <property type="term" value="F:metal ion binding"/>
    <property type="evidence" value="ECO:0007669"/>
    <property type="project" value="UniProtKB-KW"/>
</dbReference>
<dbReference type="EC" id="3.1.3.16" evidence="4"/>
<dbReference type="Pfam" id="PF00149">
    <property type="entry name" value="Metallophos"/>
    <property type="match status" value="1"/>
</dbReference>
<dbReference type="Gene3D" id="3.60.21.10">
    <property type="match status" value="1"/>
</dbReference>
<evidence type="ECO:0000256" key="1">
    <source>
        <dbReference type="ARBA" id="ARBA00022723"/>
    </source>
</evidence>
<evidence type="ECO:0000256" key="4">
    <source>
        <dbReference type="RuleBase" id="RU004273"/>
    </source>
</evidence>